<dbReference type="InterPro" id="IPR041205">
    <property type="entry name" value="ScsC_N"/>
</dbReference>
<evidence type="ECO:0000256" key="5">
    <source>
        <dbReference type="SAM" id="SignalP"/>
    </source>
</evidence>
<evidence type="ECO:0000313" key="9">
    <source>
        <dbReference type="Proteomes" id="UP000183812"/>
    </source>
</evidence>
<dbReference type="Proteomes" id="UP000183812">
    <property type="component" value="Unassembled WGS sequence"/>
</dbReference>
<proteinExistence type="predicted"/>
<keyword evidence="4" id="KW-0676">Redox-active center</keyword>
<gene>
    <name evidence="8" type="ORF">SAMN04244550_01821</name>
</gene>
<accession>A0A1G7J4J0</accession>
<protein>
    <submittedName>
        <fullName evidence="8">Protein-disulfide isomerase</fullName>
    </submittedName>
</protein>
<evidence type="ECO:0000256" key="4">
    <source>
        <dbReference type="ARBA" id="ARBA00023284"/>
    </source>
</evidence>
<dbReference type="OrthoDB" id="9780147at2"/>
<evidence type="ECO:0000259" key="7">
    <source>
        <dbReference type="Pfam" id="PF18312"/>
    </source>
</evidence>
<dbReference type="EMBL" id="FNAY01000008">
    <property type="protein sequence ID" value="SDF19806.1"/>
    <property type="molecule type" value="Genomic_DNA"/>
</dbReference>
<feature type="domain" description="Copper resistance protein ScsC N-terminal" evidence="7">
    <location>
        <begin position="31"/>
        <end position="64"/>
    </location>
</feature>
<keyword evidence="2" id="KW-0560">Oxidoreductase</keyword>
<sequence>MKHLSLAALTMAAVLGTPAAALDLSAMSAADKAAFGEAVKTYLMENPEVLVEAINKLEERQQAAQADNDKVLVQSNAEDIFNFAGDWVGGNPEGDVTMVEFIDYKCTYCKKAYEVVDEVLKKDGKIRFVVKEFPILSEQSVLAARFAVATRQVAGDAAYEKVHDALMAVRGDITLESLQRLAEAQKIDAKAVLAQMNTEAVTAVLRTNAQLAERMAIAGTPAFVVGGQLLRGYAPAEVMAQIIADERG</sequence>
<dbReference type="Pfam" id="PF01323">
    <property type="entry name" value="DSBA"/>
    <property type="match status" value="1"/>
</dbReference>
<evidence type="ECO:0000313" key="8">
    <source>
        <dbReference type="EMBL" id="SDF19806.1"/>
    </source>
</evidence>
<dbReference type="AlphaFoldDB" id="A0A1G7J4J0"/>
<feature type="signal peptide" evidence="5">
    <location>
        <begin position="1"/>
        <end position="21"/>
    </location>
</feature>
<dbReference type="RefSeq" id="WP_074553744.1">
    <property type="nucleotide sequence ID" value="NZ_CP119563.1"/>
</dbReference>
<evidence type="ECO:0000256" key="1">
    <source>
        <dbReference type="ARBA" id="ARBA00022729"/>
    </source>
</evidence>
<feature type="chain" id="PRO_5010190384" evidence="5">
    <location>
        <begin position="22"/>
        <end position="248"/>
    </location>
</feature>
<dbReference type="Pfam" id="PF18312">
    <property type="entry name" value="ScsC_N"/>
    <property type="match status" value="1"/>
</dbReference>
<dbReference type="GO" id="GO:0016853">
    <property type="term" value="F:isomerase activity"/>
    <property type="evidence" value="ECO:0007669"/>
    <property type="project" value="UniProtKB-KW"/>
</dbReference>
<reference evidence="8 9" key="1">
    <citation type="submission" date="2016-10" db="EMBL/GenBank/DDBJ databases">
        <authorList>
            <person name="de Groot N.N."/>
        </authorList>
    </citation>
    <scope>NUCLEOTIDE SEQUENCE [LARGE SCALE GENOMIC DNA]</scope>
    <source>
        <strain evidence="9">DSM 938 / 37b4</strain>
    </source>
</reference>
<dbReference type="CDD" id="cd03023">
    <property type="entry name" value="DsbA_Com1_like"/>
    <property type="match status" value="1"/>
</dbReference>
<name>A0A1G7J4J0_RHOCA</name>
<dbReference type="PANTHER" id="PTHR13887:SF14">
    <property type="entry name" value="DISULFIDE BOND FORMATION PROTEIN D"/>
    <property type="match status" value="1"/>
</dbReference>
<dbReference type="InterPro" id="IPR001853">
    <property type="entry name" value="DSBA-like_thioredoxin_dom"/>
</dbReference>
<dbReference type="InterPro" id="IPR036249">
    <property type="entry name" value="Thioredoxin-like_sf"/>
</dbReference>
<dbReference type="GO" id="GO:0016491">
    <property type="term" value="F:oxidoreductase activity"/>
    <property type="evidence" value="ECO:0007669"/>
    <property type="project" value="UniProtKB-KW"/>
</dbReference>
<evidence type="ECO:0000256" key="3">
    <source>
        <dbReference type="ARBA" id="ARBA00023157"/>
    </source>
</evidence>
<dbReference type="PANTHER" id="PTHR13887">
    <property type="entry name" value="GLUTATHIONE S-TRANSFERASE KAPPA"/>
    <property type="match status" value="1"/>
</dbReference>
<keyword evidence="1 5" id="KW-0732">Signal</keyword>
<organism evidence="8 9">
    <name type="scientific">Rhodobacter capsulatus</name>
    <name type="common">Rhodopseudomonas capsulata</name>
    <dbReference type="NCBI Taxonomy" id="1061"/>
    <lineage>
        <taxon>Bacteria</taxon>
        <taxon>Pseudomonadati</taxon>
        <taxon>Pseudomonadota</taxon>
        <taxon>Alphaproteobacteria</taxon>
        <taxon>Rhodobacterales</taxon>
        <taxon>Rhodobacter group</taxon>
        <taxon>Rhodobacter</taxon>
    </lineage>
</organism>
<keyword evidence="8" id="KW-0413">Isomerase</keyword>
<feature type="domain" description="DSBA-like thioredoxin" evidence="6">
    <location>
        <begin position="98"/>
        <end position="243"/>
    </location>
</feature>
<keyword evidence="3" id="KW-1015">Disulfide bond</keyword>
<dbReference type="SUPFAM" id="SSF52833">
    <property type="entry name" value="Thioredoxin-like"/>
    <property type="match status" value="1"/>
</dbReference>
<evidence type="ECO:0000259" key="6">
    <source>
        <dbReference type="Pfam" id="PF01323"/>
    </source>
</evidence>
<dbReference type="Gene3D" id="3.40.30.10">
    <property type="entry name" value="Glutaredoxin"/>
    <property type="match status" value="1"/>
</dbReference>
<evidence type="ECO:0000256" key="2">
    <source>
        <dbReference type="ARBA" id="ARBA00023002"/>
    </source>
</evidence>